<protein>
    <recommendedName>
        <fullName evidence="4">DUF5666 domain-containing protein</fullName>
    </recommendedName>
</protein>
<dbReference type="STRING" id="1313296.SAMN05661091_2631"/>
<feature type="chain" id="PRO_5012575452" description="DUF5666 domain-containing protein" evidence="1">
    <location>
        <begin position="26"/>
        <end position="101"/>
    </location>
</feature>
<evidence type="ECO:0000313" key="2">
    <source>
        <dbReference type="EMBL" id="SMF84485.1"/>
    </source>
</evidence>
<evidence type="ECO:0000256" key="1">
    <source>
        <dbReference type="SAM" id="SignalP"/>
    </source>
</evidence>
<evidence type="ECO:0000313" key="3">
    <source>
        <dbReference type="Proteomes" id="UP000192940"/>
    </source>
</evidence>
<organism evidence="2 3">
    <name type="scientific">Paenibacillus uliginis N3/975</name>
    <dbReference type="NCBI Taxonomy" id="1313296"/>
    <lineage>
        <taxon>Bacteria</taxon>
        <taxon>Bacillati</taxon>
        <taxon>Bacillota</taxon>
        <taxon>Bacilli</taxon>
        <taxon>Bacillales</taxon>
        <taxon>Paenibacillaceae</taxon>
        <taxon>Paenibacillus</taxon>
    </lineage>
</organism>
<keyword evidence="3" id="KW-1185">Reference proteome</keyword>
<keyword evidence="1" id="KW-0732">Signal</keyword>
<dbReference type="EMBL" id="LT840184">
    <property type="protein sequence ID" value="SMF84485.1"/>
    <property type="molecule type" value="Genomic_DNA"/>
</dbReference>
<reference evidence="2 3" key="1">
    <citation type="submission" date="2017-04" db="EMBL/GenBank/DDBJ databases">
        <authorList>
            <person name="Afonso C.L."/>
            <person name="Miller P.J."/>
            <person name="Scott M.A."/>
            <person name="Spackman E."/>
            <person name="Goraichik I."/>
            <person name="Dimitrov K.M."/>
            <person name="Suarez D.L."/>
            <person name="Swayne D.E."/>
        </authorList>
    </citation>
    <scope>NUCLEOTIDE SEQUENCE [LARGE SCALE GENOMIC DNA]</scope>
    <source>
        <strain evidence="2 3">N3/975</strain>
    </source>
</reference>
<proteinExistence type="predicted"/>
<dbReference type="RefSeq" id="WP_208919589.1">
    <property type="nucleotide sequence ID" value="NZ_LT840184.1"/>
</dbReference>
<dbReference type="AlphaFoldDB" id="A0A1X7HF75"/>
<name>A0A1X7HF75_9BACL</name>
<dbReference type="Proteomes" id="UP000192940">
    <property type="component" value="Chromosome I"/>
</dbReference>
<gene>
    <name evidence="2" type="ORF">SAMN05661091_2631</name>
</gene>
<evidence type="ECO:0008006" key="4">
    <source>
        <dbReference type="Google" id="ProtNLM"/>
    </source>
</evidence>
<feature type="signal peptide" evidence="1">
    <location>
        <begin position="1"/>
        <end position="25"/>
    </location>
</feature>
<sequence length="101" mass="10589">MNIKSLTIGALVGVSMLFGSVGVSASPANTDSVSPYANLSLILRPGESHHFQGTVFVVNNAMGAITVQLPSSVKGLKPGQAVIDVYANGQYTRYDVFVKAF</sequence>
<accession>A0A1X7HF75</accession>